<evidence type="ECO:0000259" key="2">
    <source>
        <dbReference type="SMART" id="SM00477"/>
    </source>
</evidence>
<evidence type="ECO:0000313" key="4">
    <source>
        <dbReference type="EMBL" id="NXU85607.1"/>
    </source>
</evidence>
<dbReference type="AlphaFoldDB" id="A0A7L3P3H6"/>
<dbReference type="InterPro" id="IPR044925">
    <property type="entry name" value="His-Me_finger_sf"/>
</dbReference>
<accession>A0A7L3P3H6</accession>
<dbReference type="PANTHER" id="PTHR21472:SF26">
    <property type="entry name" value="ENDONUCLEASE DOMAIN CONTAINING 1"/>
    <property type="match status" value="1"/>
</dbReference>
<dbReference type="SMART" id="SM00892">
    <property type="entry name" value="Endonuclease_NS"/>
    <property type="match status" value="1"/>
</dbReference>
<dbReference type="SUPFAM" id="SSF54060">
    <property type="entry name" value="His-Me finger endonucleases"/>
    <property type="match status" value="1"/>
</dbReference>
<evidence type="ECO:0000259" key="3">
    <source>
        <dbReference type="SMART" id="SM00892"/>
    </source>
</evidence>
<keyword evidence="1" id="KW-0732">Signal</keyword>
<dbReference type="PANTHER" id="PTHR21472">
    <property type="entry name" value="ENDONUCLEASE DOMAIN-CONTAINING 1 PROTEIN ENDOD1"/>
    <property type="match status" value="1"/>
</dbReference>
<feature type="non-terminal residue" evidence="4">
    <location>
        <position position="1"/>
    </location>
</feature>
<dbReference type="InterPro" id="IPR044929">
    <property type="entry name" value="DNA/RNA_non-sp_Endonuclease_sf"/>
</dbReference>
<evidence type="ECO:0000313" key="5">
    <source>
        <dbReference type="Proteomes" id="UP000551443"/>
    </source>
</evidence>
<dbReference type="InterPro" id="IPR020821">
    <property type="entry name" value="ENPP1-3/EXOG-like_nuc-like"/>
</dbReference>
<dbReference type="InterPro" id="IPR001604">
    <property type="entry name" value="Endo_G_ENPP1-like_dom"/>
</dbReference>
<keyword evidence="5" id="KW-1185">Reference proteome</keyword>
<protein>
    <submittedName>
        <fullName evidence="4">ENDD1 protein</fullName>
    </submittedName>
</protein>
<dbReference type="Pfam" id="PF01223">
    <property type="entry name" value="Endonuclease_NS"/>
    <property type="match status" value="1"/>
</dbReference>
<feature type="domain" description="ENPP1-3/EXOG-like endonuclease/phosphodiesterase" evidence="2">
    <location>
        <begin position="59"/>
        <end position="268"/>
    </location>
</feature>
<sequence>MLWLQLLLQVWASCLWLGHSELVPSFPSSFCPFFHRNTPPNEALEPEDPAWICQRYNNRYHYATLYNRKERIPVYSAYIYQPGPGKRHKTWMVEPQLISPTFSKEMQTEETITQKYKVSQEQIKQSQAVYGDYSNLDDLERGHLSPAGHQNLPNSKIATFTLTNIVPQNSTLNQGAWKTYEEQTMAQNNQHCKLTYVIVGAVPGNTYISEGRVNVPSHIWSSACCRTTSHFKTWAAIAKNDENQVETLTLGQLEARLAPLYKKGAVSLFHQSCPRT</sequence>
<name>A0A7L3P3H6_9DEND</name>
<dbReference type="InterPro" id="IPR039015">
    <property type="entry name" value="ENDOD1"/>
</dbReference>
<gene>
    <name evidence="4" type="primary">Endod1_0</name>
    <name evidence="4" type="ORF">XIPELE_R08856</name>
</gene>
<feature type="chain" id="PRO_5029878948" evidence="1">
    <location>
        <begin position="21"/>
        <end position="276"/>
    </location>
</feature>
<dbReference type="GO" id="GO:0046872">
    <property type="term" value="F:metal ion binding"/>
    <property type="evidence" value="ECO:0007669"/>
    <property type="project" value="InterPro"/>
</dbReference>
<organism evidence="4 5">
    <name type="scientific">Xiphorhynchus elegans</name>
    <name type="common">elegant woodcreeper</name>
    <dbReference type="NCBI Taxonomy" id="269412"/>
    <lineage>
        <taxon>Eukaryota</taxon>
        <taxon>Metazoa</taxon>
        <taxon>Chordata</taxon>
        <taxon>Craniata</taxon>
        <taxon>Vertebrata</taxon>
        <taxon>Euteleostomi</taxon>
        <taxon>Archelosauria</taxon>
        <taxon>Archosauria</taxon>
        <taxon>Dinosauria</taxon>
        <taxon>Saurischia</taxon>
        <taxon>Theropoda</taxon>
        <taxon>Coelurosauria</taxon>
        <taxon>Aves</taxon>
        <taxon>Neognathae</taxon>
        <taxon>Neoaves</taxon>
        <taxon>Telluraves</taxon>
        <taxon>Australaves</taxon>
        <taxon>Passeriformes</taxon>
        <taxon>Dendrocolaptidae</taxon>
        <taxon>Xiphorhynchus</taxon>
    </lineage>
</organism>
<dbReference type="Gene3D" id="3.40.570.10">
    <property type="entry name" value="Extracellular Endonuclease, subunit A"/>
    <property type="match status" value="1"/>
</dbReference>
<feature type="domain" description="DNA/RNA non-specific endonuclease/pyrophosphatase/phosphodiesterase" evidence="3">
    <location>
        <begin position="58"/>
        <end position="268"/>
    </location>
</feature>
<feature type="signal peptide" evidence="1">
    <location>
        <begin position="1"/>
        <end position="20"/>
    </location>
</feature>
<dbReference type="EMBL" id="VZUH01001430">
    <property type="protein sequence ID" value="NXU85607.1"/>
    <property type="molecule type" value="Genomic_DNA"/>
</dbReference>
<dbReference type="SMART" id="SM00477">
    <property type="entry name" value="NUC"/>
    <property type="match status" value="1"/>
</dbReference>
<evidence type="ECO:0000256" key="1">
    <source>
        <dbReference type="SAM" id="SignalP"/>
    </source>
</evidence>
<dbReference type="Proteomes" id="UP000551443">
    <property type="component" value="Unassembled WGS sequence"/>
</dbReference>
<feature type="non-terminal residue" evidence="4">
    <location>
        <position position="276"/>
    </location>
</feature>
<dbReference type="GO" id="GO:0003676">
    <property type="term" value="F:nucleic acid binding"/>
    <property type="evidence" value="ECO:0007669"/>
    <property type="project" value="InterPro"/>
</dbReference>
<reference evidence="4 5" key="1">
    <citation type="submission" date="2019-09" db="EMBL/GenBank/DDBJ databases">
        <title>Bird 10,000 Genomes (B10K) Project - Family phase.</title>
        <authorList>
            <person name="Zhang G."/>
        </authorList>
    </citation>
    <scope>NUCLEOTIDE SEQUENCE [LARGE SCALE GENOMIC DNA]</scope>
    <source>
        <strain evidence="4">OUT-0059</strain>
        <tissue evidence="4">Muscle</tissue>
    </source>
</reference>
<proteinExistence type="predicted"/>
<dbReference type="GO" id="GO:0016787">
    <property type="term" value="F:hydrolase activity"/>
    <property type="evidence" value="ECO:0007669"/>
    <property type="project" value="InterPro"/>
</dbReference>
<comment type="caution">
    <text evidence="4">The sequence shown here is derived from an EMBL/GenBank/DDBJ whole genome shotgun (WGS) entry which is preliminary data.</text>
</comment>